<dbReference type="Proteomes" id="UP000294360">
    <property type="component" value="Chromosome"/>
</dbReference>
<accession>A0A4U8Z0L9</accession>
<dbReference type="AlphaFoldDB" id="A0A4U8Z0L9"/>
<name>A0A4U8Z0L9_METTU</name>
<evidence type="ECO:0000256" key="1">
    <source>
        <dbReference type="SAM" id="MobiDB-lite"/>
    </source>
</evidence>
<reference evidence="2 3" key="1">
    <citation type="submission" date="2019-03" db="EMBL/GenBank/DDBJ databases">
        <authorList>
            <person name="Kox A.R. M."/>
        </authorList>
    </citation>
    <scope>NUCLEOTIDE SEQUENCE [LARGE SCALE GENOMIC DNA]</scope>
    <source>
        <strain evidence="2">MTUNDRAET4 annotated genome</strain>
    </source>
</reference>
<proteinExistence type="predicted"/>
<dbReference type="KEGG" id="mtun:MTUNDRAET4_1466"/>
<dbReference type="EMBL" id="LR536450">
    <property type="protein sequence ID" value="VFU08359.1"/>
    <property type="molecule type" value="Genomic_DNA"/>
</dbReference>
<organism evidence="2 3">
    <name type="scientific">Methylocella tundrae</name>
    <dbReference type="NCBI Taxonomy" id="227605"/>
    <lineage>
        <taxon>Bacteria</taxon>
        <taxon>Pseudomonadati</taxon>
        <taxon>Pseudomonadota</taxon>
        <taxon>Alphaproteobacteria</taxon>
        <taxon>Hyphomicrobiales</taxon>
        <taxon>Beijerinckiaceae</taxon>
        <taxon>Methylocella</taxon>
    </lineage>
</organism>
<gene>
    <name evidence="2" type="ORF">MTUNDRAET4_1466</name>
</gene>
<feature type="compositionally biased region" description="Low complexity" evidence="1">
    <location>
        <begin position="56"/>
        <end position="65"/>
    </location>
</feature>
<sequence>MASGVLAQTLGMCRNTQTYSGARCINQSPIGPKDFTIRLESRQRAKKKTGGRERVGPGSHAAGGSAGTAIGHFAITLLNKQILIGLCAGAFLFDPCRSGVQGKACYKVNGDSMRWDIPLNPGRRS</sequence>
<protein>
    <submittedName>
        <fullName evidence="2">Uncharacterized protein</fullName>
    </submittedName>
</protein>
<feature type="region of interest" description="Disordered" evidence="1">
    <location>
        <begin position="40"/>
        <end position="65"/>
    </location>
</feature>
<evidence type="ECO:0000313" key="2">
    <source>
        <dbReference type="EMBL" id="VFU08359.1"/>
    </source>
</evidence>
<evidence type="ECO:0000313" key="3">
    <source>
        <dbReference type="Proteomes" id="UP000294360"/>
    </source>
</evidence>